<evidence type="ECO:0000313" key="2">
    <source>
        <dbReference type="Proteomes" id="UP000076276"/>
    </source>
</evidence>
<dbReference type="AlphaFoldDB" id="A0A151Y147"/>
<evidence type="ECO:0000313" key="1">
    <source>
        <dbReference type="EMBL" id="KYQ71639.1"/>
    </source>
</evidence>
<proteinExistence type="predicted"/>
<reference evidence="1 2" key="1">
    <citation type="submission" date="2016-03" db="EMBL/GenBank/DDBJ databases">
        <title>Acinetobacter genomospecies 28 strain ANC 4149.</title>
        <authorList>
            <person name="Radolfova-Krizova L."/>
            <person name="Nemec A."/>
        </authorList>
    </citation>
    <scope>NUCLEOTIDE SEQUENCE [LARGE SCALE GENOMIC DNA]</scope>
    <source>
        <strain evidence="1 2">ANC 4149</strain>
    </source>
</reference>
<sequence length="67" mass="7990">MDNQKLCFDAKLEKALYTMNQNLFFFNRIKEKNANDGPLRSCSRRSKQQRLKAEYHDCQSLLYSLNL</sequence>
<organism evidence="1 2">
    <name type="scientific">Acinetobacter pragensis</name>
    <dbReference type="NCBI Taxonomy" id="1806892"/>
    <lineage>
        <taxon>Bacteria</taxon>
        <taxon>Pseudomonadati</taxon>
        <taxon>Pseudomonadota</taxon>
        <taxon>Gammaproteobacteria</taxon>
        <taxon>Moraxellales</taxon>
        <taxon>Moraxellaceae</taxon>
        <taxon>Acinetobacter</taxon>
    </lineage>
</organism>
<gene>
    <name evidence="1" type="ORF">AZH43_01955</name>
</gene>
<dbReference type="EMBL" id="LUAW01000023">
    <property type="protein sequence ID" value="KYQ71639.1"/>
    <property type="molecule type" value="Genomic_DNA"/>
</dbReference>
<protein>
    <submittedName>
        <fullName evidence="1">Uncharacterized protein</fullName>
    </submittedName>
</protein>
<comment type="caution">
    <text evidence="1">The sequence shown here is derived from an EMBL/GenBank/DDBJ whole genome shotgun (WGS) entry which is preliminary data.</text>
</comment>
<keyword evidence="2" id="KW-1185">Reference proteome</keyword>
<dbReference type="STRING" id="1806892.AZH43_01955"/>
<accession>A0A151Y147</accession>
<name>A0A151Y147_9GAMM</name>
<dbReference type="Proteomes" id="UP000076276">
    <property type="component" value="Unassembled WGS sequence"/>
</dbReference>